<gene>
    <name evidence="3" type="ORF">Esi_0012_0033</name>
</gene>
<organism evidence="3 4">
    <name type="scientific">Ectocarpus siliculosus</name>
    <name type="common">Brown alga</name>
    <name type="synonym">Conferva siliculosa</name>
    <dbReference type="NCBI Taxonomy" id="2880"/>
    <lineage>
        <taxon>Eukaryota</taxon>
        <taxon>Sar</taxon>
        <taxon>Stramenopiles</taxon>
        <taxon>Ochrophyta</taxon>
        <taxon>PX clade</taxon>
        <taxon>Phaeophyceae</taxon>
        <taxon>Ectocarpales</taxon>
        <taxon>Ectocarpaceae</taxon>
        <taxon>Ectocarpus</taxon>
    </lineage>
</organism>
<feature type="compositionally biased region" description="Basic and acidic residues" evidence="1">
    <location>
        <begin position="74"/>
        <end position="83"/>
    </location>
</feature>
<keyword evidence="2" id="KW-0732">Signal</keyword>
<sequence length="350" mass="37091">MRSSVASLLLLVSAANPLVGWCLLVRPAHPITSRRTSSSSSRSAADLLPTATGTPDGRRQRLYSSRTSTSRGYYKAEEQDHEAPPSSLRRIPNHAELPSLVRDSNAVTTTTTAETVASLARQALATVALAAVLTPAVFIGEVTVSPLLAGKGGVAPPTAAFAELEPLPLKSYSEEFSSGLAPVNTVRGLWRTRETRNDGSALPQEAGRLGRKGICGGRLSFKGFVGAGKGTVEYKGCGDREGKGRWLTKPKNIVNGRITLSARWSVNFTDGTTLLYRGDVVQDAEAQGTALTVDTSGAAAMGGPAFERPDAHIRGEVLRPVKNIQGSLTEKKIGEFEADLIELPSDDDKL</sequence>
<evidence type="ECO:0000256" key="1">
    <source>
        <dbReference type="SAM" id="MobiDB-lite"/>
    </source>
</evidence>
<accession>D8LDF5</accession>
<dbReference type="EMBL" id="FN647877">
    <property type="protein sequence ID" value="CBN74020.1"/>
    <property type="molecule type" value="Genomic_DNA"/>
</dbReference>
<dbReference type="AlphaFoldDB" id="D8LDF5"/>
<dbReference type="InParanoid" id="D8LDF5"/>
<protein>
    <submittedName>
        <fullName evidence="3">Uncharacterized protein</fullName>
    </submittedName>
</protein>
<feature type="compositionally biased region" description="Low complexity" evidence="1">
    <location>
        <begin position="62"/>
        <end position="71"/>
    </location>
</feature>
<dbReference type="OrthoDB" id="201723at2759"/>
<reference evidence="3 4" key="1">
    <citation type="journal article" date="2010" name="Nature">
        <title>The Ectocarpus genome and the independent evolution of multicellularity in brown algae.</title>
        <authorList>
            <person name="Cock J.M."/>
            <person name="Sterck L."/>
            <person name="Rouze P."/>
            <person name="Scornet D."/>
            <person name="Allen A.E."/>
            <person name="Amoutzias G."/>
            <person name="Anthouard V."/>
            <person name="Artiguenave F."/>
            <person name="Aury J.M."/>
            <person name="Badger J.H."/>
            <person name="Beszteri B."/>
            <person name="Billiau K."/>
            <person name="Bonnet E."/>
            <person name="Bothwell J.H."/>
            <person name="Bowler C."/>
            <person name="Boyen C."/>
            <person name="Brownlee C."/>
            <person name="Carrano C.J."/>
            <person name="Charrier B."/>
            <person name="Cho G.Y."/>
            <person name="Coelho S.M."/>
            <person name="Collen J."/>
            <person name="Corre E."/>
            <person name="Da Silva C."/>
            <person name="Delage L."/>
            <person name="Delaroque N."/>
            <person name="Dittami S.M."/>
            <person name="Doulbeau S."/>
            <person name="Elias M."/>
            <person name="Farnham G."/>
            <person name="Gachon C.M."/>
            <person name="Gschloessl B."/>
            <person name="Heesch S."/>
            <person name="Jabbari K."/>
            <person name="Jubin C."/>
            <person name="Kawai H."/>
            <person name="Kimura K."/>
            <person name="Kloareg B."/>
            <person name="Kupper F.C."/>
            <person name="Lang D."/>
            <person name="Le Bail A."/>
            <person name="Leblanc C."/>
            <person name="Lerouge P."/>
            <person name="Lohr M."/>
            <person name="Lopez P.J."/>
            <person name="Martens C."/>
            <person name="Maumus F."/>
            <person name="Michel G."/>
            <person name="Miranda-Saavedra D."/>
            <person name="Morales J."/>
            <person name="Moreau H."/>
            <person name="Motomura T."/>
            <person name="Nagasato C."/>
            <person name="Napoli C.A."/>
            <person name="Nelson D.R."/>
            <person name="Nyvall-Collen P."/>
            <person name="Peters A.F."/>
            <person name="Pommier C."/>
            <person name="Potin P."/>
            <person name="Poulain J."/>
            <person name="Quesneville H."/>
            <person name="Read B."/>
            <person name="Rensing S.A."/>
            <person name="Ritter A."/>
            <person name="Rousvoal S."/>
            <person name="Samanta M."/>
            <person name="Samson G."/>
            <person name="Schroeder D.C."/>
            <person name="Segurens B."/>
            <person name="Strittmatter M."/>
            <person name="Tonon T."/>
            <person name="Tregear J.W."/>
            <person name="Valentin K."/>
            <person name="von Dassow P."/>
            <person name="Yamagishi T."/>
            <person name="Van de Peer Y."/>
            <person name="Wincker P."/>
        </authorList>
    </citation>
    <scope>NUCLEOTIDE SEQUENCE [LARGE SCALE GENOMIC DNA]</scope>
    <source>
        <strain evidence="4">Ec32 / CCAP1310/4</strain>
    </source>
</reference>
<feature type="chain" id="PRO_5003117054" evidence="2">
    <location>
        <begin position="21"/>
        <end position="350"/>
    </location>
</feature>
<dbReference type="EMBL" id="FN649735">
    <property type="protein sequence ID" value="CBN74020.1"/>
    <property type="molecule type" value="Genomic_DNA"/>
</dbReference>
<name>D8LDF5_ECTSI</name>
<feature type="region of interest" description="Disordered" evidence="1">
    <location>
        <begin position="32"/>
        <end position="92"/>
    </location>
</feature>
<evidence type="ECO:0000313" key="3">
    <source>
        <dbReference type="EMBL" id="CBN74020.1"/>
    </source>
</evidence>
<proteinExistence type="predicted"/>
<feature type="signal peptide" evidence="2">
    <location>
        <begin position="1"/>
        <end position="20"/>
    </location>
</feature>
<keyword evidence="4" id="KW-1185">Reference proteome</keyword>
<evidence type="ECO:0000313" key="4">
    <source>
        <dbReference type="Proteomes" id="UP000002630"/>
    </source>
</evidence>
<evidence type="ECO:0000256" key="2">
    <source>
        <dbReference type="SAM" id="SignalP"/>
    </source>
</evidence>
<dbReference type="Proteomes" id="UP000002630">
    <property type="component" value="Linkage Group LG10"/>
</dbReference>
<feature type="compositionally biased region" description="Low complexity" evidence="1">
    <location>
        <begin position="33"/>
        <end position="43"/>
    </location>
</feature>